<comment type="catalytic activity">
    <reaction evidence="8 10">
        <text>guanosine(26) in tRNA + 2 S-adenosyl-L-methionine = N(2)-dimethylguanosine(26) in tRNA + 2 S-adenosyl-L-homocysteine + 2 H(+)</text>
        <dbReference type="Rhea" id="RHEA:43140"/>
        <dbReference type="Rhea" id="RHEA-COMP:10359"/>
        <dbReference type="Rhea" id="RHEA-COMP:10360"/>
        <dbReference type="ChEBI" id="CHEBI:15378"/>
        <dbReference type="ChEBI" id="CHEBI:57856"/>
        <dbReference type="ChEBI" id="CHEBI:59789"/>
        <dbReference type="ChEBI" id="CHEBI:74269"/>
        <dbReference type="ChEBI" id="CHEBI:74513"/>
        <dbReference type="EC" id="2.1.1.216"/>
    </reaction>
</comment>
<evidence type="ECO:0000313" key="11">
    <source>
        <dbReference type="Proteomes" id="UP000035642"/>
    </source>
</evidence>
<dbReference type="FunFam" id="3.30.56.70:FF:000001">
    <property type="entry name" value="tRNA (guanine(26)-N(2))-dimethyltransferase"/>
    <property type="match status" value="1"/>
</dbReference>
<dbReference type="GO" id="GO:0160104">
    <property type="term" value="F:tRNA (guanine(26)-N2)-dimethyltransferase activity"/>
    <property type="evidence" value="ECO:0007669"/>
    <property type="project" value="UniProtKB-UniRule"/>
</dbReference>
<evidence type="ECO:0000256" key="9">
    <source>
        <dbReference type="ARBA" id="ARBA00074266"/>
    </source>
</evidence>
<comment type="similarity">
    <text evidence="10">Belongs to the class I-like SAM-binding methyltransferase superfamily. Trm1 family.</text>
</comment>
<dbReference type="Gene3D" id="3.30.56.70">
    <property type="entry name" value="N2,N2-dimethylguanosine tRNA methyltransferase, C-terminal domain"/>
    <property type="match status" value="1"/>
</dbReference>
<dbReference type="GO" id="GO:0000049">
    <property type="term" value="F:tRNA binding"/>
    <property type="evidence" value="ECO:0007669"/>
    <property type="project" value="UniProtKB-UniRule"/>
</dbReference>
<evidence type="ECO:0000256" key="3">
    <source>
        <dbReference type="ARBA" id="ARBA00022679"/>
    </source>
</evidence>
<evidence type="ECO:0000256" key="5">
    <source>
        <dbReference type="ARBA" id="ARBA00022694"/>
    </source>
</evidence>
<dbReference type="InterPro" id="IPR002905">
    <property type="entry name" value="Trm1"/>
</dbReference>
<evidence type="ECO:0000256" key="6">
    <source>
        <dbReference type="ARBA" id="ARBA00022884"/>
    </source>
</evidence>
<evidence type="ECO:0000256" key="10">
    <source>
        <dbReference type="PROSITE-ProRule" id="PRU00958"/>
    </source>
</evidence>
<dbReference type="GO" id="GO:0005634">
    <property type="term" value="C:nucleus"/>
    <property type="evidence" value="ECO:0007669"/>
    <property type="project" value="TreeGrafter"/>
</dbReference>
<keyword evidence="2 10" id="KW-0489">Methyltransferase</keyword>
<dbReference type="InterPro" id="IPR042296">
    <property type="entry name" value="tRNA_met_Trm1_C"/>
</dbReference>
<keyword evidence="1 10" id="KW-0820">tRNA-binding</keyword>
<dbReference type="SUPFAM" id="SSF53335">
    <property type="entry name" value="S-adenosyl-L-methionine-dependent methyltransferases"/>
    <property type="match status" value="1"/>
</dbReference>
<dbReference type="CDD" id="cd02440">
    <property type="entry name" value="AdoMet_MTases"/>
    <property type="match status" value="1"/>
</dbReference>
<evidence type="ECO:0000256" key="8">
    <source>
        <dbReference type="ARBA" id="ARBA00051897"/>
    </source>
</evidence>
<dbReference type="WBParaSite" id="ACAC_0000963601-mRNA-1">
    <property type="protein sequence ID" value="ACAC_0000963601-mRNA-1"/>
    <property type="gene ID" value="ACAC_0000963601"/>
</dbReference>
<dbReference type="Gene3D" id="3.40.50.150">
    <property type="entry name" value="Vaccinia Virus protein VP39"/>
    <property type="match status" value="1"/>
</dbReference>
<sequence>MGELPRAESSGTSCTEPMILQEGKAKLRLDKPVFYNPVQEFNRDLTVSVLREFVKCRRNGVSDETDSEEPKNKKVKLMKEEKDDSVRILDALSATGLRALRFAQEVEHVDFVLANDFSENAVQIIKDHVVLNGLENKVIANFGDATETMMNHRSINKRFHAVDLDPYGSATIFLDSAVQCVAENGILMVTCTDMAVLCGNTPETCYNKYGSTTVRMKCCHELALRILLRSIDSHANRYCRYIEPLLSISVDFYVRVFVRVHTGARIAKESGTKVGNVLVCSGCHSMEITPILRKTKDEISLKFYASIVRQTLMGAENKCMHCGSSVHQAGPIYTGPIHSRPFVEAILNSIENTPEEERLGTHNRLLGVLTNVSEELDVPLYYEHDQLFNVVKCSVPKLIAVKSAILNAGFKVSGSHCNPRALKTDAPTSFLWDICRFVAKEANVLADRHDEKAPGRKILSEEITSEVNFQLHPKATFQTKTDQMVRFQCNKGKNWGPKAKAKGSVNSTHASFYVRKEIPKSSVE</sequence>
<dbReference type="EC" id="2.1.1.216" evidence="7 10"/>
<reference evidence="12" key="2">
    <citation type="submission" date="2016-04" db="UniProtKB">
        <authorList>
            <consortium name="WormBaseParasite"/>
        </authorList>
    </citation>
    <scope>IDENTIFICATION</scope>
</reference>
<keyword evidence="5 10" id="KW-0819">tRNA processing</keyword>
<dbReference type="FunFam" id="3.40.50.150:FF:000051">
    <property type="entry name" value="tRNA (guanine(26)-N(2))-dimethyltransferase"/>
    <property type="match status" value="1"/>
</dbReference>
<evidence type="ECO:0000256" key="4">
    <source>
        <dbReference type="ARBA" id="ARBA00022691"/>
    </source>
</evidence>
<dbReference type="AlphaFoldDB" id="A0A158PAL0"/>
<keyword evidence="6 10" id="KW-0694">RNA-binding</keyword>
<dbReference type="Pfam" id="PF02005">
    <property type="entry name" value="TRM"/>
    <property type="match status" value="1"/>
</dbReference>
<name>A0A158PAL0_ANGCA</name>
<dbReference type="PANTHER" id="PTHR10631">
    <property type="entry name" value="N 2 ,N 2 -DIMETHYLGUANOSINE TRNA METHYLTRANSFERASE"/>
    <property type="match status" value="1"/>
</dbReference>
<keyword evidence="3 10" id="KW-0808">Transferase</keyword>
<organism evidence="11 12">
    <name type="scientific">Angiostrongylus cantonensis</name>
    <name type="common">Rat lungworm</name>
    <dbReference type="NCBI Taxonomy" id="6313"/>
    <lineage>
        <taxon>Eukaryota</taxon>
        <taxon>Metazoa</taxon>
        <taxon>Ecdysozoa</taxon>
        <taxon>Nematoda</taxon>
        <taxon>Chromadorea</taxon>
        <taxon>Rhabditida</taxon>
        <taxon>Rhabditina</taxon>
        <taxon>Rhabditomorpha</taxon>
        <taxon>Strongyloidea</taxon>
        <taxon>Metastrongylidae</taxon>
        <taxon>Angiostrongylus</taxon>
    </lineage>
</organism>
<reference evidence="11" key="1">
    <citation type="submission" date="2012-09" db="EMBL/GenBank/DDBJ databases">
        <authorList>
            <person name="Martin A.A."/>
        </authorList>
    </citation>
    <scope>NUCLEOTIDE SEQUENCE</scope>
</reference>
<dbReference type="PANTHER" id="PTHR10631:SF3">
    <property type="entry name" value="TRNA (GUANINE(26)-N(2))-DIMETHYLTRANSFERASE"/>
    <property type="match status" value="1"/>
</dbReference>
<dbReference type="PROSITE" id="PS51626">
    <property type="entry name" value="SAM_MT_TRM1"/>
    <property type="match status" value="1"/>
</dbReference>
<protein>
    <recommendedName>
        <fullName evidence="9 10">tRNA (guanine(26)-N(2))-dimethyltransferase</fullName>
        <ecNumber evidence="7 10">2.1.1.216</ecNumber>
    </recommendedName>
</protein>
<evidence type="ECO:0000313" key="12">
    <source>
        <dbReference type="WBParaSite" id="ACAC_0000963601-mRNA-1"/>
    </source>
</evidence>
<dbReference type="GO" id="GO:0002940">
    <property type="term" value="P:tRNA N2-guanine methylation"/>
    <property type="evidence" value="ECO:0007669"/>
    <property type="project" value="TreeGrafter"/>
</dbReference>
<keyword evidence="11" id="KW-1185">Reference proteome</keyword>
<dbReference type="InterPro" id="IPR029063">
    <property type="entry name" value="SAM-dependent_MTases_sf"/>
</dbReference>
<evidence type="ECO:0000256" key="2">
    <source>
        <dbReference type="ARBA" id="ARBA00022603"/>
    </source>
</evidence>
<evidence type="ECO:0000256" key="7">
    <source>
        <dbReference type="ARBA" id="ARBA00039099"/>
    </source>
</evidence>
<keyword evidence="4 10" id="KW-0949">S-adenosyl-L-methionine</keyword>
<evidence type="ECO:0000256" key="1">
    <source>
        <dbReference type="ARBA" id="ARBA00022555"/>
    </source>
</evidence>
<dbReference type="NCBIfam" id="TIGR00308">
    <property type="entry name" value="TRM1"/>
    <property type="match status" value="1"/>
</dbReference>
<dbReference type="STRING" id="6313.A0A158PAL0"/>
<proteinExistence type="inferred from homology"/>
<accession>A0A158PAL0</accession>
<dbReference type="Proteomes" id="UP000035642">
    <property type="component" value="Unassembled WGS sequence"/>
</dbReference>